<accession>Q3MCJ7</accession>
<dbReference type="HOGENOM" id="CLU_2857878_0_0_3"/>
<evidence type="ECO:0000313" key="1">
    <source>
        <dbReference type="EMBL" id="ABA21289.1"/>
    </source>
</evidence>
<reference evidence="2" key="1">
    <citation type="journal article" date="2014" name="Stand. Genomic Sci.">
        <title>Complete genome sequence of Anabaena variabilis ATCC 29413.</title>
        <authorList>
            <person name="Thiel T."/>
            <person name="Pratte B.S."/>
            <person name="Zhong J."/>
            <person name="Goodwin L."/>
            <person name="Copeland A."/>
            <person name="Lucas S."/>
            <person name="Han C."/>
            <person name="Pitluck S."/>
            <person name="Land M.L."/>
            <person name="Kyrpides N.C."/>
            <person name="Woyke T."/>
        </authorList>
    </citation>
    <scope>NUCLEOTIDE SEQUENCE [LARGE SCALE GENOMIC DNA]</scope>
    <source>
        <strain evidence="2">ATCC 29413 / PCC 7937</strain>
    </source>
</reference>
<proteinExistence type="predicted"/>
<dbReference type="eggNOG" id="ENOG503078E">
    <property type="taxonomic scope" value="Bacteria"/>
</dbReference>
<sequence length="64" mass="7465">MKFPSSAFIKQRIYSNKNGVKTCNLYERNIIDTNSKYVIPICQKNVTDTYSQTSILFGFPNFEF</sequence>
<name>Q3MCJ7_TRIV2</name>
<evidence type="ECO:0000313" key="2">
    <source>
        <dbReference type="Proteomes" id="UP000002533"/>
    </source>
</evidence>
<dbReference type="Proteomes" id="UP000002533">
    <property type="component" value="Chromosome"/>
</dbReference>
<dbReference type="EMBL" id="CP000117">
    <property type="protein sequence ID" value="ABA21289.1"/>
    <property type="molecule type" value="Genomic_DNA"/>
</dbReference>
<dbReference type="KEGG" id="ava:Ava_1666"/>
<dbReference type="STRING" id="240292.Ava_1666"/>
<gene>
    <name evidence="1" type="ordered locus">Ava_1666</name>
</gene>
<organism evidence="1 2">
    <name type="scientific">Trichormus variabilis (strain ATCC 29413 / PCC 7937)</name>
    <name type="common">Anabaena variabilis</name>
    <dbReference type="NCBI Taxonomy" id="240292"/>
    <lineage>
        <taxon>Bacteria</taxon>
        <taxon>Bacillati</taxon>
        <taxon>Cyanobacteriota</taxon>
        <taxon>Cyanophyceae</taxon>
        <taxon>Nostocales</taxon>
        <taxon>Nostocaceae</taxon>
        <taxon>Trichormus</taxon>
    </lineage>
</organism>
<dbReference type="AlphaFoldDB" id="Q3MCJ7"/>
<protein>
    <submittedName>
        <fullName evidence="1">Uncharacterized protein</fullName>
    </submittedName>
</protein>